<evidence type="ECO:0000313" key="1">
    <source>
        <dbReference type="EMBL" id="KAL1261036.1"/>
    </source>
</evidence>
<accession>A0ABR3M7F3</accession>
<dbReference type="EMBL" id="JAYMGO010000015">
    <property type="protein sequence ID" value="KAL1261036.1"/>
    <property type="molecule type" value="Genomic_DNA"/>
</dbReference>
<evidence type="ECO:0000313" key="2">
    <source>
        <dbReference type="Proteomes" id="UP001558613"/>
    </source>
</evidence>
<protein>
    <submittedName>
        <fullName evidence="1">Uncharacterized protein</fullName>
    </submittedName>
</protein>
<comment type="caution">
    <text evidence="1">The sequence shown here is derived from an EMBL/GenBank/DDBJ whole genome shotgun (WGS) entry which is preliminary data.</text>
</comment>
<organism evidence="1 2">
    <name type="scientific">Cirrhinus molitorella</name>
    <name type="common">mud carp</name>
    <dbReference type="NCBI Taxonomy" id="172907"/>
    <lineage>
        <taxon>Eukaryota</taxon>
        <taxon>Metazoa</taxon>
        <taxon>Chordata</taxon>
        <taxon>Craniata</taxon>
        <taxon>Vertebrata</taxon>
        <taxon>Euteleostomi</taxon>
        <taxon>Actinopterygii</taxon>
        <taxon>Neopterygii</taxon>
        <taxon>Teleostei</taxon>
        <taxon>Ostariophysi</taxon>
        <taxon>Cypriniformes</taxon>
        <taxon>Cyprinidae</taxon>
        <taxon>Labeoninae</taxon>
        <taxon>Labeonini</taxon>
        <taxon>Cirrhinus</taxon>
    </lineage>
</organism>
<proteinExistence type="predicted"/>
<gene>
    <name evidence="1" type="ORF">QQF64_008863</name>
</gene>
<sequence length="131" mass="14904">MQNVPLYSKFYFLRSGSVLWFTYRGVELLISRTAPSDCCIITDRISSASAADLRPALYIRWIIVQAERGGWLTQDCPQKEPPRWAERGAGWGVLFCFSPPTFVRLSRGPLTLRASRRNLCARKMEPPPGRV</sequence>
<reference evidence="1 2" key="1">
    <citation type="submission" date="2023-09" db="EMBL/GenBank/DDBJ databases">
        <authorList>
            <person name="Wang M."/>
        </authorList>
    </citation>
    <scope>NUCLEOTIDE SEQUENCE [LARGE SCALE GENOMIC DNA]</scope>
    <source>
        <strain evidence="1">GT-2023</strain>
        <tissue evidence="1">Liver</tissue>
    </source>
</reference>
<name>A0ABR3M7F3_9TELE</name>
<dbReference type="Proteomes" id="UP001558613">
    <property type="component" value="Unassembled WGS sequence"/>
</dbReference>
<keyword evidence="2" id="KW-1185">Reference proteome</keyword>